<dbReference type="AlphaFoldDB" id="A0A9E2S8W8"/>
<reference evidence="1" key="1">
    <citation type="submission" date="2021-06" db="EMBL/GenBank/DDBJ databases">
        <authorList>
            <person name="Huq M.A."/>
        </authorList>
    </citation>
    <scope>NUCLEOTIDE SEQUENCE</scope>
    <source>
        <strain evidence="1">MAH-26</strain>
    </source>
</reference>
<organism evidence="1 2">
    <name type="scientific">Pinibacter aurantiacus</name>
    <dbReference type="NCBI Taxonomy" id="2851599"/>
    <lineage>
        <taxon>Bacteria</taxon>
        <taxon>Pseudomonadati</taxon>
        <taxon>Bacteroidota</taxon>
        <taxon>Chitinophagia</taxon>
        <taxon>Chitinophagales</taxon>
        <taxon>Chitinophagaceae</taxon>
        <taxon>Pinibacter</taxon>
    </lineage>
</organism>
<dbReference type="RefSeq" id="WP_217789627.1">
    <property type="nucleotide sequence ID" value="NZ_JAHSPG010000001.1"/>
</dbReference>
<dbReference type="EMBL" id="JAHSPG010000001">
    <property type="protein sequence ID" value="MBV4356090.1"/>
    <property type="molecule type" value="Genomic_DNA"/>
</dbReference>
<sequence length="523" mass="62856">MSNKYSDILFQLIHSLEKAEKRHFKLYIKRSSAKEDLKIVQLFDAMDKLSEYDEKLLLKKLPGIQKPQLSNLKTHLYKEILASLRLLKSADSIDLQLNEQFDYAHILYKKGLFLQSLRLLARTKEMAKSNEKFFFLPQIIALEKRIETLHITHTMQSRAEQLAKEANESSRRIDMVARLSNLAMQLYSFYIKNGHSRNERDEMGVKTFFKENLPRDAYKETGFYELLYLYQSYCWYAFIRQDFLMYYRYTQKWVDLFTDQPSMIRVETGNYIKGLHNLLNAHFDLRNYEKFEIDLKRFEEFAQTDRVKDHDNFKVQSFVYIYSAKINQHVITGAFKEGLALVPFIEEKLAEYALFLDQHRVLVINYKMAMLFFGSEDYSTCIDYLLRIINDNLDMRSDLQSYARLLHLMAHYELGNFDLVEYLTKSVYRYMSKRENLTVVEQEMFKFLRNSFHVSRRELRAELEKFLQKTKQLEKNRFETRAFAYLDIISWVESKVYNKTMSEIIKQKYLDHKVRRYSEEERA</sequence>
<protein>
    <submittedName>
        <fullName evidence="1">Uncharacterized protein</fullName>
    </submittedName>
</protein>
<evidence type="ECO:0000313" key="2">
    <source>
        <dbReference type="Proteomes" id="UP000812270"/>
    </source>
</evidence>
<evidence type="ECO:0000313" key="1">
    <source>
        <dbReference type="EMBL" id="MBV4356090.1"/>
    </source>
</evidence>
<gene>
    <name evidence="1" type="ORF">KTO63_02955</name>
</gene>
<dbReference type="Proteomes" id="UP000812270">
    <property type="component" value="Unassembled WGS sequence"/>
</dbReference>
<accession>A0A9E2S8W8</accession>
<keyword evidence="2" id="KW-1185">Reference proteome</keyword>
<name>A0A9E2S8W8_9BACT</name>
<comment type="caution">
    <text evidence="1">The sequence shown here is derived from an EMBL/GenBank/DDBJ whole genome shotgun (WGS) entry which is preliminary data.</text>
</comment>
<proteinExistence type="predicted"/>